<keyword evidence="6" id="KW-1185">Reference proteome</keyword>
<organism evidence="5 6">
    <name type="scientific">Phytophthora fragariaefolia</name>
    <dbReference type="NCBI Taxonomy" id="1490495"/>
    <lineage>
        <taxon>Eukaryota</taxon>
        <taxon>Sar</taxon>
        <taxon>Stramenopiles</taxon>
        <taxon>Oomycota</taxon>
        <taxon>Peronosporomycetes</taxon>
        <taxon>Peronosporales</taxon>
        <taxon>Peronosporaceae</taxon>
        <taxon>Phytophthora</taxon>
    </lineage>
</organism>
<evidence type="ECO:0000313" key="5">
    <source>
        <dbReference type="EMBL" id="GMF58568.1"/>
    </source>
</evidence>
<proteinExistence type="predicted"/>
<evidence type="ECO:0000313" key="6">
    <source>
        <dbReference type="Proteomes" id="UP001165121"/>
    </source>
</evidence>
<feature type="domain" description="Tyrosinase copper-binding" evidence="4">
    <location>
        <begin position="83"/>
        <end position="100"/>
    </location>
</feature>
<evidence type="ECO:0000259" key="4">
    <source>
        <dbReference type="PROSITE" id="PS00497"/>
    </source>
</evidence>
<dbReference type="PANTHER" id="PTHR11474:SF126">
    <property type="entry name" value="TYROSINASE-LIKE PROTEIN TYR-1-RELATED"/>
    <property type="match status" value="1"/>
</dbReference>
<dbReference type="SUPFAM" id="SSF48056">
    <property type="entry name" value="Di-copper centre-containing domain"/>
    <property type="match status" value="1"/>
</dbReference>
<dbReference type="Gene3D" id="1.10.1280.10">
    <property type="entry name" value="Di-copper center containing domain from catechol oxidase"/>
    <property type="match status" value="1"/>
</dbReference>
<dbReference type="InterPro" id="IPR050316">
    <property type="entry name" value="Tyrosinase/Hemocyanin"/>
</dbReference>
<dbReference type="Proteomes" id="UP001165121">
    <property type="component" value="Unassembled WGS sequence"/>
</dbReference>
<comment type="caution">
    <text evidence="5">The sequence shown here is derived from an EMBL/GenBank/DDBJ whole genome shotgun (WGS) entry which is preliminary data.</text>
</comment>
<evidence type="ECO:0000256" key="1">
    <source>
        <dbReference type="ARBA" id="ARBA00022723"/>
    </source>
</evidence>
<sequence>MSWKLKSAASWFTTVLVGVLLSTTNSQQVGTNCSEPRIRRSWDAYNVTEKALYLEAVGVAMDRGFQLKFVQLHVEYMSELEAHRNCMFIYWHRMMLLGYENMLRSLDPKYRCLTLPYWDHLSGTARKSAGTCSNMWDCTAAITDSGSRINTLTGRAGGLSQSLKIYDTVIRSTASSTVCTNGDPVSHFCGNNTVCAKCMIRSLKAPSYPADAFFGSVYKQIFTSSVYDTFRSYIEQGVHSKLA</sequence>
<dbReference type="AlphaFoldDB" id="A0A9W7D529"/>
<dbReference type="Pfam" id="PF00264">
    <property type="entry name" value="Tyrosinase"/>
    <property type="match status" value="1"/>
</dbReference>
<reference evidence="5" key="1">
    <citation type="submission" date="2023-04" db="EMBL/GenBank/DDBJ databases">
        <title>Phytophthora fragariaefolia NBRC 109709.</title>
        <authorList>
            <person name="Ichikawa N."/>
            <person name="Sato H."/>
            <person name="Tonouchi N."/>
        </authorList>
    </citation>
    <scope>NUCLEOTIDE SEQUENCE</scope>
    <source>
        <strain evidence="5">NBRC 109709</strain>
    </source>
</reference>
<keyword evidence="1" id="KW-0479">Metal-binding</keyword>
<name>A0A9W7D529_9STRA</name>
<accession>A0A9W7D529</accession>
<feature type="chain" id="PRO_5040930121" evidence="3">
    <location>
        <begin position="27"/>
        <end position="243"/>
    </location>
</feature>
<dbReference type="PANTHER" id="PTHR11474">
    <property type="entry name" value="TYROSINASE FAMILY MEMBER"/>
    <property type="match status" value="1"/>
</dbReference>
<dbReference type="GO" id="GO:0046872">
    <property type="term" value="F:metal ion binding"/>
    <property type="evidence" value="ECO:0007669"/>
    <property type="project" value="UniProtKB-KW"/>
</dbReference>
<dbReference type="GO" id="GO:0016491">
    <property type="term" value="F:oxidoreductase activity"/>
    <property type="evidence" value="ECO:0007669"/>
    <property type="project" value="InterPro"/>
</dbReference>
<keyword evidence="3" id="KW-0732">Signal</keyword>
<dbReference type="OrthoDB" id="6132182at2759"/>
<dbReference type="PROSITE" id="PS00497">
    <property type="entry name" value="TYROSINASE_1"/>
    <property type="match status" value="1"/>
</dbReference>
<evidence type="ECO:0000256" key="3">
    <source>
        <dbReference type="SAM" id="SignalP"/>
    </source>
</evidence>
<dbReference type="EMBL" id="BSXT01004681">
    <property type="protein sequence ID" value="GMF58568.1"/>
    <property type="molecule type" value="Genomic_DNA"/>
</dbReference>
<evidence type="ECO:0000256" key="2">
    <source>
        <dbReference type="ARBA" id="ARBA00023008"/>
    </source>
</evidence>
<keyword evidence="2" id="KW-0186">Copper</keyword>
<feature type="signal peptide" evidence="3">
    <location>
        <begin position="1"/>
        <end position="26"/>
    </location>
</feature>
<dbReference type="InterPro" id="IPR008922">
    <property type="entry name" value="Di-copper_centre_dom_sf"/>
</dbReference>
<dbReference type="InterPro" id="IPR002227">
    <property type="entry name" value="Tyrosinase_Cu-bd"/>
</dbReference>
<gene>
    <name evidence="5" type="ORF">Pfra01_002519300</name>
</gene>
<protein>
    <submittedName>
        <fullName evidence="5">Unnamed protein product</fullName>
    </submittedName>
</protein>